<proteinExistence type="predicted"/>
<dbReference type="PANTHER" id="PTHR48025:SF1">
    <property type="entry name" value="RRM DOMAIN-CONTAINING PROTEIN"/>
    <property type="match status" value="1"/>
</dbReference>
<evidence type="ECO:0000256" key="2">
    <source>
        <dbReference type="PROSITE-ProRule" id="PRU00176"/>
    </source>
</evidence>
<dbReference type="InterPro" id="IPR035979">
    <property type="entry name" value="RBD_domain_sf"/>
</dbReference>
<comment type="caution">
    <text evidence="5">The sequence shown here is derived from an EMBL/GenBank/DDBJ whole genome shotgun (WGS) entry which is preliminary data.</text>
</comment>
<keyword evidence="6" id="KW-1185">Reference proteome</keyword>
<feature type="region of interest" description="Disordered" evidence="3">
    <location>
        <begin position="327"/>
        <end position="347"/>
    </location>
</feature>
<dbReference type="InterPro" id="IPR012677">
    <property type="entry name" value="Nucleotide-bd_a/b_plait_sf"/>
</dbReference>
<name>A0A8H7ST66_9FUNG</name>
<dbReference type="PANTHER" id="PTHR48025">
    <property type="entry name" value="OS02G0815200 PROTEIN"/>
    <property type="match status" value="1"/>
</dbReference>
<dbReference type="Gene3D" id="3.30.70.330">
    <property type="match status" value="2"/>
</dbReference>
<dbReference type="PROSITE" id="PS50102">
    <property type="entry name" value="RRM"/>
    <property type="match status" value="2"/>
</dbReference>
<feature type="region of interest" description="Disordered" evidence="3">
    <location>
        <begin position="217"/>
        <end position="285"/>
    </location>
</feature>
<dbReference type="InterPro" id="IPR050502">
    <property type="entry name" value="Euk_RNA-bind_prot"/>
</dbReference>
<organism evidence="5 6">
    <name type="scientific">Thamnidium elegans</name>
    <dbReference type="NCBI Taxonomy" id="101142"/>
    <lineage>
        <taxon>Eukaryota</taxon>
        <taxon>Fungi</taxon>
        <taxon>Fungi incertae sedis</taxon>
        <taxon>Mucoromycota</taxon>
        <taxon>Mucoromycotina</taxon>
        <taxon>Mucoromycetes</taxon>
        <taxon>Mucorales</taxon>
        <taxon>Mucorineae</taxon>
        <taxon>Mucoraceae</taxon>
        <taxon>Thamnidium</taxon>
    </lineage>
</organism>
<feature type="compositionally biased region" description="Basic and acidic residues" evidence="3">
    <location>
        <begin position="327"/>
        <end position="336"/>
    </location>
</feature>
<feature type="compositionally biased region" description="Basic and acidic residues" evidence="3">
    <location>
        <begin position="74"/>
        <end position="84"/>
    </location>
</feature>
<gene>
    <name evidence="5" type="ORF">INT48_003265</name>
</gene>
<evidence type="ECO:0000313" key="6">
    <source>
        <dbReference type="Proteomes" id="UP000613177"/>
    </source>
</evidence>
<feature type="compositionally biased region" description="Basic and acidic residues" evidence="3">
    <location>
        <begin position="126"/>
        <end position="138"/>
    </location>
</feature>
<dbReference type="AlphaFoldDB" id="A0A8H7ST66"/>
<evidence type="ECO:0000256" key="1">
    <source>
        <dbReference type="ARBA" id="ARBA00022884"/>
    </source>
</evidence>
<dbReference type="GO" id="GO:0003729">
    <property type="term" value="F:mRNA binding"/>
    <property type="evidence" value="ECO:0007669"/>
    <property type="project" value="TreeGrafter"/>
</dbReference>
<accession>A0A8H7ST66</accession>
<dbReference type="InterPro" id="IPR000504">
    <property type="entry name" value="RRM_dom"/>
</dbReference>
<keyword evidence="1 2" id="KW-0694">RNA-binding</keyword>
<dbReference type="CDD" id="cd00590">
    <property type="entry name" value="RRM_SF"/>
    <property type="match status" value="1"/>
</dbReference>
<feature type="compositionally biased region" description="Basic residues" evidence="3">
    <location>
        <begin position="242"/>
        <end position="254"/>
    </location>
</feature>
<evidence type="ECO:0000256" key="3">
    <source>
        <dbReference type="SAM" id="MobiDB-lite"/>
    </source>
</evidence>
<evidence type="ECO:0000313" key="5">
    <source>
        <dbReference type="EMBL" id="KAG2236474.1"/>
    </source>
</evidence>
<feature type="domain" description="RRM" evidence="4">
    <location>
        <begin position="142"/>
        <end position="218"/>
    </location>
</feature>
<feature type="compositionally biased region" description="Basic residues" evidence="3">
    <location>
        <begin position="101"/>
        <end position="113"/>
    </location>
</feature>
<feature type="compositionally biased region" description="Basic and acidic residues" evidence="3">
    <location>
        <begin position="264"/>
        <end position="276"/>
    </location>
</feature>
<protein>
    <recommendedName>
        <fullName evidence="4">RRM domain-containing protein</fullName>
    </recommendedName>
</protein>
<dbReference type="Proteomes" id="UP000613177">
    <property type="component" value="Unassembled WGS sequence"/>
</dbReference>
<dbReference type="Pfam" id="PF00076">
    <property type="entry name" value="RRM_1"/>
    <property type="match status" value="2"/>
</dbReference>
<feature type="region of interest" description="Disordered" evidence="3">
    <location>
        <begin position="74"/>
        <end position="139"/>
    </location>
</feature>
<evidence type="ECO:0000259" key="4">
    <source>
        <dbReference type="PROSITE" id="PS50102"/>
    </source>
</evidence>
<dbReference type="SUPFAM" id="SSF54928">
    <property type="entry name" value="RNA-binding domain, RBD"/>
    <property type="match status" value="2"/>
</dbReference>
<dbReference type="SMART" id="SM00360">
    <property type="entry name" value="RRM"/>
    <property type="match status" value="2"/>
</dbReference>
<reference evidence="5" key="1">
    <citation type="submission" date="2021-01" db="EMBL/GenBank/DDBJ databases">
        <title>Metabolic potential, ecology and presence of endohyphal bacteria is reflected in genomic diversity of Mucoromycotina.</title>
        <authorList>
            <person name="Muszewska A."/>
            <person name="Okrasinska A."/>
            <person name="Steczkiewicz K."/>
            <person name="Drgas O."/>
            <person name="Orlowska M."/>
            <person name="Perlinska-Lenart U."/>
            <person name="Aleksandrzak-Piekarczyk T."/>
            <person name="Szatraj K."/>
            <person name="Zielenkiewicz U."/>
            <person name="Pilsyk S."/>
            <person name="Malc E."/>
            <person name="Mieczkowski P."/>
            <person name="Kruszewska J.S."/>
            <person name="Biernat P."/>
            <person name="Pawlowska J."/>
        </authorList>
    </citation>
    <scope>NUCLEOTIDE SEQUENCE</scope>
    <source>
        <strain evidence="5">WA0000018081</strain>
    </source>
</reference>
<feature type="domain" description="RRM" evidence="4">
    <location>
        <begin position="16"/>
        <end position="92"/>
    </location>
</feature>
<sequence length="347" mass="38231">MSNNTEQPTPKEEETHKVFVGNLSFTSTEETLKDFFKDSGEVLETIIIKKGPRPKGYGFVAFRTLEEAEKAVQNCDKKELDGREVSVQVANQREPRTSAEKKKKKRKSKKPRKSVSEQDNESSNEESAKESQVEEVKPKPKTSVFVANLPLDITMMDLTELFKDYQVESALVAIQRSGRSKGYGFVELTTVEEMNKVLNEFIDIEVQGRPIHISAATSEKTISKKPKSVKKTEEEPVAAPTPKKKSSRNRKSKKNKEGISAAKDAQEAVRVAKEDDGISAAKDAQEAVRVAKEDDGINAAKDAKEAVRVAKEDDGVSAAKDAKEAVRVAKEDDGAKSAKAATESQTK</sequence>
<dbReference type="EMBL" id="JAEPRE010000017">
    <property type="protein sequence ID" value="KAG2236474.1"/>
    <property type="molecule type" value="Genomic_DNA"/>
</dbReference>